<feature type="compositionally biased region" description="Polar residues" evidence="1">
    <location>
        <begin position="71"/>
        <end position="83"/>
    </location>
</feature>
<dbReference type="Proteomes" id="UP000547209">
    <property type="component" value="Unassembled WGS sequence"/>
</dbReference>
<proteinExistence type="predicted"/>
<keyword evidence="3" id="KW-1185">Reference proteome</keyword>
<feature type="region of interest" description="Disordered" evidence="1">
    <location>
        <begin position="60"/>
        <end position="83"/>
    </location>
</feature>
<evidence type="ECO:0000256" key="1">
    <source>
        <dbReference type="SAM" id="MobiDB-lite"/>
    </source>
</evidence>
<evidence type="ECO:0000313" key="2">
    <source>
        <dbReference type="EMBL" id="MBB6672617.1"/>
    </source>
</evidence>
<evidence type="ECO:0000313" key="3">
    <source>
        <dbReference type="Proteomes" id="UP000547209"/>
    </source>
</evidence>
<protein>
    <submittedName>
        <fullName evidence="2">Uncharacterized protein</fullName>
    </submittedName>
</protein>
<dbReference type="EMBL" id="JACJVP010000029">
    <property type="protein sequence ID" value="MBB6672617.1"/>
    <property type="molecule type" value="Genomic_DNA"/>
</dbReference>
<gene>
    <name evidence="2" type="ORF">H7C19_18205</name>
</gene>
<name>A0A7X0RS21_9BACL</name>
<accession>A0A7X0RS21</accession>
<reference evidence="2 3" key="1">
    <citation type="submission" date="2020-08" db="EMBL/GenBank/DDBJ databases">
        <title>Cohnella phylogeny.</title>
        <authorList>
            <person name="Dunlap C."/>
        </authorList>
    </citation>
    <scope>NUCLEOTIDE SEQUENCE [LARGE SCALE GENOMIC DNA]</scope>
    <source>
        <strain evidence="2 3">DSM 28246</strain>
    </source>
</reference>
<dbReference type="AlphaFoldDB" id="A0A7X0RS21"/>
<comment type="caution">
    <text evidence="2">The sequence shown here is derived from an EMBL/GenBank/DDBJ whole genome shotgun (WGS) entry which is preliminary data.</text>
</comment>
<organism evidence="2 3">
    <name type="scientific">Cohnella nanjingensis</name>
    <dbReference type="NCBI Taxonomy" id="1387779"/>
    <lineage>
        <taxon>Bacteria</taxon>
        <taxon>Bacillati</taxon>
        <taxon>Bacillota</taxon>
        <taxon>Bacilli</taxon>
        <taxon>Bacillales</taxon>
        <taxon>Paenibacillaceae</taxon>
        <taxon>Cohnella</taxon>
    </lineage>
</organism>
<sequence>MLEGLLSVLVAVLIGGAAYYSAHYVVRLRHDYTIAHEELVKAGKYVEELESRVMHLEAERDVNSARMEPTGDTTGWSAMNIRS</sequence>